<organism evidence="1 2">
    <name type="scientific">Vigna mungo</name>
    <name type="common">Black gram</name>
    <name type="synonym">Phaseolus mungo</name>
    <dbReference type="NCBI Taxonomy" id="3915"/>
    <lineage>
        <taxon>Eukaryota</taxon>
        <taxon>Viridiplantae</taxon>
        <taxon>Streptophyta</taxon>
        <taxon>Embryophyta</taxon>
        <taxon>Tracheophyta</taxon>
        <taxon>Spermatophyta</taxon>
        <taxon>Magnoliopsida</taxon>
        <taxon>eudicotyledons</taxon>
        <taxon>Gunneridae</taxon>
        <taxon>Pentapetalae</taxon>
        <taxon>rosids</taxon>
        <taxon>fabids</taxon>
        <taxon>Fabales</taxon>
        <taxon>Fabaceae</taxon>
        <taxon>Papilionoideae</taxon>
        <taxon>50 kb inversion clade</taxon>
        <taxon>NPAAA clade</taxon>
        <taxon>indigoferoid/millettioid clade</taxon>
        <taxon>Phaseoleae</taxon>
        <taxon>Vigna</taxon>
    </lineage>
</organism>
<protein>
    <submittedName>
        <fullName evidence="1">Uncharacterized protein</fullName>
    </submittedName>
</protein>
<dbReference type="Proteomes" id="UP001374535">
    <property type="component" value="Chromosome 2"/>
</dbReference>
<evidence type="ECO:0000313" key="2">
    <source>
        <dbReference type="Proteomes" id="UP001374535"/>
    </source>
</evidence>
<accession>A0AAQ3S3Q4</accession>
<dbReference type="EMBL" id="CP144699">
    <property type="protein sequence ID" value="WVZ18084.1"/>
    <property type="molecule type" value="Genomic_DNA"/>
</dbReference>
<name>A0AAQ3S3Q4_VIGMU</name>
<dbReference type="AlphaFoldDB" id="A0AAQ3S3Q4"/>
<gene>
    <name evidence="1" type="ORF">V8G54_005406</name>
</gene>
<reference evidence="1 2" key="1">
    <citation type="journal article" date="2023" name="Life. Sci Alliance">
        <title>Evolutionary insights into 3D genome organization and epigenetic landscape of Vigna mungo.</title>
        <authorList>
            <person name="Junaid A."/>
            <person name="Singh B."/>
            <person name="Bhatia S."/>
        </authorList>
    </citation>
    <scope>NUCLEOTIDE SEQUENCE [LARGE SCALE GENOMIC DNA]</scope>
    <source>
        <strain evidence="1">Urdbean</strain>
    </source>
</reference>
<sequence length="390" mass="43978">MSSNPISTYRIDSPIFSNHIDSIEKIDRYSTSTTESSVTPIFPIDPSLLVGDVAQIYEIKTRISNANTRQGNYSASEGTHILQNLWQEFDYYEQFQAECNEDVDLLKRYKEKDSIYQLIQVLGKDLSPLNETMVVSQAEETPLLVQNKGKKFGQGQLTSSGNVGGINIPKADKIKTPLGVPIDKCWRLHGKLPNPNQNWTPKGIPGPIYTPPSIESSTSPSNESSLVLSPIHSPFVSSPKITREKTPSTTHPLQVYSRKRGHIIQSPRVHKSKPELEIPDINEEQNMPAIEVQELPIAGGKNAMKVEIVALEKKTWDSMDLPKGKKFVGCRWHGNLEEEIFMEVPPRFEVEKEKVSKLRNSLYGLNRLRPWGTTKVKIKELAKLRYFLGT</sequence>
<keyword evidence="2" id="KW-1185">Reference proteome</keyword>
<evidence type="ECO:0000313" key="1">
    <source>
        <dbReference type="EMBL" id="WVZ18084.1"/>
    </source>
</evidence>
<proteinExistence type="predicted"/>